<dbReference type="AlphaFoldDB" id="A0A8J5K1U8"/>
<gene>
    <name evidence="3" type="ORF">Hamer_G011901</name>
</gene>
<keyword evidence="2" id="KW-0732">Signal</keyword>
<reference evidence="3" key="1">
    <citation type="journal article" date="2021" name="Sci. Adv.">
        <title>The American lobster genome reveals insights on longevity, neural, and immune adaptations.</title>
        <authorList>
            <person name="Polinski J.M."/>
            <person name="Zimin A.V."/>
            <person name="Clark K.F."/>
            <person name="Kohn A.B."/>
            <person name="Sadowski N."/>
            <person name="Timp W."/>
            <person name="Ptitsyn A."/>
            <person name="Khanna P."/>
            <person name="Romanova D.Y."/>
            <person name="Williams P."/>
            <person name="Greenwood S.J."/>
            <person name="Moroz L.L."/>
            <person name="Walt D.R."/>
            <person name="Bodnar A.G."/>
        </authorList>
    </citation>
    <scope>NUCLEOTIDE SEQUENCE</scope>
    <source>
        <strain evidence="3">GMGI-L3</strain>
    </source>
</reference>
<keyword evidence="1" id="KW-0812">Transmembrane</keyword>
<dbReference type="Proteomes" id="UP000747542">
    <property type="component" value="Unassembled WGS sequence"/>
</dbReference>
<comment type="caution">
    <text evidence="3">The sequence shown here is derived from an EMBL/GenBank/DDBJ whole genome shotgun (WGS) entry which is preliminary data.</text>
</comment>
<feature type="signal peptide" evidence="2">
    <location>
        <begin position="1"/>
        <end position="16"/>
    </location>
</feature>
<keyword evidence="4" id="KW-1185">Reference proteome</keyword>
<evidence type="ECO:0000313" key="4">
    <source>
        <dbReference type="Proteomes" id="UP000747542"/>
    </source>
</evidence>
<keyword evidence="1" id="KW-1133">Transmembrane helix</keyword>
<accession>A0A8J5K1U8</accession>
<evidence type="ECO:0000256" key="1">
    <source>
        <dbReference type="SAM" id="Phobius"/>
    </source>
</evidence>
<keyword evidence="1" id="KW-0472">Membrane</keyword>
<proteinExistence type="predicted"/>
<evidence type="ECO:0000256" key="2">
    <source>
        <dbReference type="SAM" id="SignalP"/>
    </source>
</evidence>
<organism evidence="3 4">
    <name type="scientific">Homarus americanus</name>
    <name type="common">American lobster</name>
    <dbReference type="NCBI Taxonomy" id="6706"/>
    <lineage>
        <taxon>Eukaryota</taxon>
        <taxon>Metazoa</taxon>
        <taxon>Ecdysozoa</taxon>
        <taxon>Arthropoda</taxon>
        <taxon>Crustacea</taxon>
        <taxon>Multicrustacea</taxon>
        <taxon>Malacostraca</taxon>
        <taxon>Eumalacostraca</taxon>
        <taxon>Eucarida</taxon>
        <taxon>Decapoda</taxon>
        <taxon>Pleocyemata</taxon>
        <taxon>Astacidea</taxon>
        <taxon>Nephropoidea</taxon>
        <taxon>Nephropidae</taxon>
        <taxon>Homarus</taxon>
    </lineage>
</organism>
<name>A0A8J5K1U8_HOMAM</name>
<feature type="transmembrane region" description="Helical" evidence="1">
    <location>
        <begin position="88"/>
        <end position="116"/>
    </location>
</feature>
<protein>
    <submittedName>
        <fullName evidence="3">Uncharacterized protein</fullName>
    </submittedName>
</protein>
<dbReference type="EMBL" id="JAHLQT010023139">
    <property type="protein sequence ID" value="KAG7165978.1"/>
    <property type="molecule type" value="Genomic_DNA"/>
</dbReference>
<sequence length="119" mass="11778">MLLVLVLTAITGQAAGSQTAPVAAWSQAAATGSQAATVGSQTAAVGSQITDKSQTTGKSFPYTPAAIARQLLTFGTLDNVSVTLDFNAIFSFISLIVAVLVIAAIIGALGVGLGLLGGK</sequence>
<evidence type="ECO:0000313" key="3">
    <source>
        <dbReference type="EMBL" id="KAG7165978.1"/>
    </source>
</evidence>
<feature type="chain" id="PRO_5035220639" evidence="2">
    <location>
        <begin position="17"/>
        <end position="119"/>
    </location>
</feature>